<dbReference type="AlphaFoldDB" id="A0A2G5SM21"/>
<comment type="similarity">
    <text evidence="5">Belongs to the MoeA family.</text>
</comment>
<comment type="similarity">
    <text evidence="2">In the N-terminal section; belongs to the MoaB/Mog family.</text>
</comment>
<dbReference type="InterPro" id="IPR038987">
    <property type="entry name" value="MoeA-like"/>
</dbReference>
<evidence type="ECO:0000313" key="8">
    <source>
        <dbReference type="Proteomes" id="UP000230233"/>
    </source>
</evidence>
<evidence type="ECO:0000256" key="3">
    <source>
        <dbReference type="ARBA" id="ARBA00008339"/>
    </source>
</evidence>
<dbReference type="PANTHER" id="PTHR10192">
    <property type="entry name" value="MOLYBDOPTERIN BIOSYNTHESIS PROTEIN"/>
    <property type="match status" value="1"/>
</dbReference>
<dbReference type="InterPro" id="IPR036425">
    <property type="entry name" value="MoaB/Mog-like_dom_sf"/>
</dbReference>
<evidence type="ECO:0000256" key="1">
    <source>
        <dbReference type="ARBA" id="ARBA00005046"/>
    </source>
</evidence>
<dbReference type="Pfam" id="PF00994">
    <property type="entry name" value="MoCF_biosynth"/>
    <property type="match status" value="1"/>
</dbReference>
<dbReference type="NCBIfam" id="TIGR00177">
    <property type="entry name" value="molyb_syn"/>
    <property type="match status" value="1"/>
</dbReference>
<dbReference type="Gene3D" id="2.170.190.11">
    <property type="entry name" value="Molybdopterin biosynthesis moea protein, domain 3"/>
    <property type="match status" value="1"/>
</dbReference>
<feature type="domain" description="MoaB/Mog" evidence="6">
    <location>
        <begin position="196"/>
        <end position="344"/>
    </location>
</feature>
<dbReference type="Pfam" id="PF03453">
    <property type="entry name" value="MoeA_N"/>
    <property type="match status" value="1"/>
</dbReference>
<dbReference type="Pfam" id="PF03454">
    <property type="entry name" value="MoeA_C"/>
    <property type="match status" value="1"/>
</dbReference>
<dbReference type="GO" id="GO:0007529">
    <property type="term" value="P:establishment of synaptic specificity at neuromuscular junction"/>
    <property type="evidence" value="ECO:0007669"/>
    <property type="project" value="TreeGrafter"/>
</dbReference>
<dbReference type="GO" id="GO:0061598">
    <property type="term" value="F:molybdopterin adenylyltransferase activity"/>
    <property type="evidence" value="ECO:0007669"/>
    <property type="project" value="UniProtKB-UniRule"/>
</dbReference>
<dbReference type="InterPro" id="IPR008284">
    <property type="entry name" value="MoCF_biosynth_CS"/>
</dbReference>
<dbReference type="OrthoDB" id="4349954at2759"/>
<proteinExistence type="inferred from homology"/>
<dbReference type="GO" id="GO:0005829">
    <property type="term" value="C:cytosol"/>
    <property type="evidence" value="ECO:0007669"/>
    <property type="project" value="TreeGrafter"/>
</dbReference>
<dbReference type="Gene3D" id="3.90.105.10">
    <property type="entry name" value="Molybdopterin biosynthesis moea protein, domain 2"/>
    <property type="match status" value="1"/>
</dbReference>
<accession>A0A2G5SM21</accession>
<comment type="caution">
    <text evidence="7">The sequence shown here is derived from an EMBL/GenBank/DDBJ whole genome shotgun (WGS) entry which is preliminary data.</text>
</comment>
<dbReference type="InterPro" id="IPR005110">
    <property type="entry name" value="MoeA_linker/N"/>
</dbReference>
<dbReference type="InterPro" id="IPR001453">
    <property type="entry name" value="MoaB/Mog_dom"/>
</dbReference>
<evidence type="ECO:0000259" key="6">
    <source>
        <dbReference type="SMART" id="SM00852"/>
    </source>
</evidence>
<dbReference type="Proteomes" id="UP000230233">
    <property type="component" value="Chromosome X"/>
</dbReference>
<comment type="catalytic activity">
    <reaction evidence="5">
        <text>adenylyl-molybdopterin + molybdate = Mo-molybdopterin + AMP + H(+)</text>
        <dbReference type="Rhea" id="RHEA:35047"/>
        <dbReference type="ChEBI" id="CHEBI:15378"/>
        <dbReference type="ChEBI" id="CHEBI:36264"/>
        <dbReference type="ChEBI" id="CHEBI:62727"/>
        <dbReference type="ChEBI" id="CHEBI:71302"/>
        <dbReference type="ChEBI" id="CHEBI:456215"/>
    </reaction>
</comment>
<name>A0A2G5SM21_9PELO</name>
<dbReference type="Gene3D" id="3.40.980.10">
    <property type="entry name" value="MoaB/Mog-like domain"/>
    <property type="match status" value="1"/>
</dbReference>
<dbReference type="GO" id="GO:0098970">
    <property type="term" value="P:postsynaptic neurotransmitter receptor diffusion trapping"/>
    <property type="evidence" value="ECO:0007669"/>
    <property type="project" value="TreeGrafter"/>
</dbReference>
<dbReference type="FunFam" id="2.170.190.11:FF:000001">
    <property type="entry name" value="Molybdopterin molybdenumtransferase"/>
    <property type="match status" value="1"/>
</dbReference>
<dbReference type="GO" id="GO:0005524">
    <property type="term" value="F:ATP binding"/>
    <property type="evidence" value="ECO:0007669"/>
    <property type="project" value="UniProtKB-UniRule"/>
</dbReference>
<comment type="function">
    <text evidence="5">Catalyzes two steps in the biosynthesis of the molybdenum cofactor. In the first step, molybdopterin is adenylated. Subsequently, molybdate is inserted into adenylated molybdopterin and AMP is released.</text>
</comment>
<dbReference type="SMART" id="SM00852">
    <property type="entry name" value="MoCF_biosynth"/>
    <property type="match status" value="1"/>
</dbReference>
<comment type="catalytic activity">
    <reaction evidence="5">
        <text>molybdopterin + ATP + H(+) = adenylyl-molybdopterin + diphosphate</text>
        <dbReference type="Rhea" id="RHEA:31331"/>
        <dbReference type="ChEBI" id="CHEBI:15378"/>
        <dbReference type="ChEBI" id="CHEBI:30616"/>
        <dbReference type="ChEBI" id="CHEBI:33019"/>
        <dbReference type="ChEBI" id="CHEBI:58698"/>
        <dbReference type="ChEBI" id="CHEBI:62727"/>
    </reaction>
</comment>
<dbReference type="SUPFAM" id="SSF63882">
    <property type="entry name" value="MoeA N-terminal region -like"/>
    <property type="match status" value="1"/>
</dbReference>
<dbReference type="UniPathway" id="UPA00344"/>
<dbReference type="GO" id="GO:0099634">
    <property type="term" value="C:postsynaptic specialization membrane"/>
    <property type="evidence" value="ECO:0007669"/>
    <property type="project" value="GOC"/>
</dbReference>
<dbReference type="GO" id="GO:0006777">
    <property type="term" value="P:Mo-molybdopterin cofactor biosynthetic process"/>
    <property type="evidence" value="ECO:0007669"/>
    <property type="project" value="UniProtKB-UniRule"/>
</dbReference>
<comment type="pathway">
    <text evidence="1 5">Cofactor biosynthesis; molybdopterin biosynthesis.</text>
</comment>
<dbReference type="CDD" id="cd00887">
    <property type="entry name" value="MoeA"/>
    <property type="match status" value="1"/>
</dbReference>
<dbReference type="InterPro" id="IPR036135">
    <property type="entry name" value="MoeA_linker/N_sf"/>
</dbReference>
<evidence type="ECO:0000256" key="5">
    <source>
        <dbReference type="RuleBase" id="RU365090"/>
    </source>
</evidence>
<dbReference type="GO" id="GO:0097112">
    <property type="term" value="P:gamma-aminobutyric acid receptor clustering"/>
    <property type="evidence" value="ECO:0007669"/>
    <property type="project" value="TreeGrafter"/>
</dbReference>
<evidence type="ECO:0000256" key="4">
    <source>
        <dbReference type="ARBA" id="ARBA00023150"/>
    </source>
</evidence>
<keyword evidence="4 5" id="KW-0501">Molybdenum cofactor biosynthesis</keyword>
<evidence type="ECO:0000313" key="7">
    <source>
        <dbReference type="EMBL" id="PIC16185.1"/>
    </source>
</evidence>
<keyword evidence="5" id="KW-0479">Metal-binding</keyword>
<evidence type="ECO:0000256" key="2">
    <source>
        <dbReference type="ARBA" id="ARBA00007589"/>
    </source>
</evidence>
<keyword evidence="5" id="KW-0460">Magnesium</keyword>
<dbReference type="Gene3D" id="2.40.340.10">
    <property type="entry name" value="MoeA, C-terminal, domain IV"/>
    <property type="match status" value="1"/>
</dbReference>
<dbReference type="FunFam" id="3.40.980.10:FF:000015">
    <property type="entry name" value="Molybdopterin molybdenumtransferase"/>
    <property type="match status" value="1"/>
</dbReference>
<keyword evidence="5" id="KW-0500">Molybdenum</keyword>
<dbReference type="PROSITE" id="PS01079">
    <property type="entry name" value="MOCF_BIOSYNTHESIS_2"/>
    <property type="match status" value="1"/>
</dbReference>
<dbReference type="GO" id="GO:0072579">
    <property type="term" value="P:glycine receptor clustering"/>
    <property type="evidence" value="ECO:0007669"/>
    <property type="project" value="TreeGrafter"/>
</dbReference>
<dbReference type="GO" id="GO:0061599">
    <property type="term" value="F:molybdopterin molybdotransferase activity"/>
    <property type="evidence" value="ECO:0007669"/>
    <property type="project" value="UniProtKB-UniRule"/>
</dbReference>
<dbReference type="InterPro" id="IPR036688">
    <property type="entry name" value="MoeA_C_domain_IV_sf"/>
</dbReference>
<dbReference type="SUPFAM" id="SSF63867">
    <property type="entry name" value="MoeA C-terminal domain-like"/>
    <property type="match status" value="1"/>
</dbReference>
<dbReference type="STRING" id="1611254.A0A2G5SM21"/>
<sequence>MPPPAHRDRQSKYTAIPMEEAEEIMTNLGKQMYHKFEVVDVDLNLLGKVAGENAISQENYPRTRVSTKDGYAVVANDGTKDKAVIGVSLAGSVYNGVLQPGQCVRISTGGVVPEGASAVVMVEHTICTKSNDEGEELEIQIKDHVSDGTNIREPGSETRKGDTIVRCGAKIGSAEFGILNAFGIKNIMVYKKPFVTVISTGNELVNPDCEEVPVGMIRDSNGPQLVALFKEYGIDAIAGGRVSDDFECIKEKLSESLKQSDVIVTSGGVSMGEKDNLKEVLLSLGMTIHFGRVMMKPGLPCTVASGQIQGDGPLPTLKIVLALPGNPASAWVCTQLFAIPLVRTLSGYVKPRHTQIRVRLAEDIKLGDRPEYVRAYLEDLGDKQCPVAHITGNQISSNIGSLVGAEVLLMLPVKRDGKEYMCNDETVKAMVL</sequence>
<comment type="cofactor">
    <cofactor evidence="5">
        <name>Mg(2+)</name>
        <dbReference type="ChEBI" id="CHEBI:18420"/>
    </cofactor>
</comment>
<dbReference type="SUPFAM" id="SSF53218">
    <property type="entry name" value="Molybdenum cofactor biosynthesis proteins"/>
    <property type="match status" value="1"/>
</dbReference>
<keyword evidence="5" id="KW-0808">Transferase</keyword>
<reference evidence="8" key="1">
    <citation type="submission" date="2017-10" db="EMBL/GenBank/DDBJ databases">
        <title>Rapid genome shrinkage in a self-fertile nematode reveals novel sperm competition proteins.</title>
        <authorList>
            <person name="Yin D."/>
            <person name="Schwarz E.M."/>
            <person name="Thomas C.G."/>
            <person name="Felde R.L."/>
            <person name="Korf I.F."/>
            <person name="Cutter A.D."/>
            <person name="Schartner C.M."/>
            <person name="Ralston E.J."/>
            <person name="Meyer B.J."/>
            <person name="Haag E.S."/>
        </authorList>
    </citation>
    <scope>NUCLEOTIDE SEQUENCE [LARGE SCALE GENOMIC DNA]</scope>
    <source>
        <strain evidence="8">JU1422</strain>
    </source>
</reference>
<dbReference type="PANTHER" id="PTHR10192:SF5">
    <property type="entry name" value="GEPHYRIN"/>
    <property type="match status" value="1"/>
</dbReference>
<comment type="similarity">
    <text evidence="3">In the C-terminal section; belongs to the MoeA family.</text>
</comment>
<dbReference type="FunFam" id="2.40.340.10:FF:000014">
    <property type="entry name" value="Molybdopterin molybdenumtransferase"/>
    <property type="match status" value="1"/>
</dbReference>
<dbReference type="GO" id="GO:0046872">
    <property type="term" value="F:metal ion binding"/>
    <property type="evidence" value="ECO:0007669"/>
    <property type="project" value="UniProtKB-UniRule"/>
</dbReference>
<keyword evidence="8" id="KW-1185">Reference proteome</keyword>
<gene>
    <name evidence="7" type="primary">Cni-moc-1</name>
    <name evidence="7" type="synonym">Cnig_chr_X.g22874</name>
    <name evidence="7" type="ORF">B9Z55_022874</name>
</gene>
<organism evidence="7 8">
    <name type="scientific">Caenorhabditis nigoni</name>
    <dbReference type="NCBI Taxonomy" id="1611254"/>
    <lineage>
        <taxon>Eukaryota</taxon>
        <taxon>Metazoa</taxon>
        <taxon>Ecdysozoa</taxon>
        <taxon>Nematoda</taxon>
        <taxon>Chromadorea</taxon>
        <taxon>Rhabditida</taxon>
        <taxon>Rhabditina</taxon>
        <taxon>Rhabditomorpha</taxon>
        <taxon>Rhabditoidea</taxon>
        <taxon>Rhabditidae</taxon>
        <taxon>Peloderinae</taxon>
        <taxon>Caenorhabditis</taxon>
    </lineage>
</organism>
<protein>
    <recommendedName>
        <fullName evidence="6">MoaB/Mog domain-containing protein</fullName>
    </recommendedName>
</protein>
<dbReference type="InterPro" id="IPR005111">
    <property type="entry name" value="MoeA_C_domain_IV"/>
</dbReference>
<dbReference type="EMBL" id="PDUG01000006">
    <property type="protein sequence ID" value="PIC16185.1"/>
    <property type="molecule type" value="Genomic_DNA"/>
</dbReference>
<dbReference type="GO" id="GO:0030425">
    <property type="term" value="C:dendrite"/>
    <property type="evidence" value="ECO:0007669"/>
    <property type="project" value="TreeGrafter"/>
</dbReference>